<evidence type="ECO:0000313" key="2">
    <source>
        <dbReference type="Proteomes" id="UP000489961"/>
    </source>
</evidence>
<proteinExistence type="predicted"/>
<dbReference type="Proteomes" id="UP000489961">
    <property type="component" value="Unassembled WGS sequence"/>
</dbReference>
<accession>A0A811GHM8</accession>
<sequence length="128" mass="14425">MQKVIFSKSAIISLADYVLKNYGHISETIEAGIIATKKTYSNSKLTALAVYDMLQTTAKYMQAVENEGVLKGVAKKEAVLEFIVKEYLETQDEIKQIWSGWRTTVSWFIDQLISMLNSGRHVLQAFVG</sequence>
<organism evidence="1 2">
    <name type="scientific">Acinetobacter bouvetii</name>
    <dbReference type="NCBI Taxonomy" id="202951"/>
    <lineage>
        <taxon>Bacteria</taxon>
        <taxon>Pseudomonadati</taxon>
        <taxon>Pseudomonadota</taxon>
        <taxon>Gammaproteobacteria</taxon>
        <taxon>Moraxellales</taxon>
        <taxon>Moraxellaceae</taxon>
        <taxon>Acinetobacter</taxon>
    </lineage>
</organism>
<dbReference type="RefSeq" id="WP_174560804.1">
    <property type="nucleotide sequence ID" value="NZ_CADDTS010000049.1"/>
</dbReference>
<dbReference type="AlphaFoldDB" id="A0A811GHM8"/>
<gene>
    <name evidence="1" type="ORF">SFB21_3110</name>
</gene>
<reference evidence="1 2" key="1">
    <citation type="submission" date="2020-02" db="EMBL/GenBank/DDBJ databases">
        <authorList>
            <person name="Chaudhuri R."/>
        </authorList>
    </citation>
    <scope>NUCLEOTIDE SEQUENCE [LARGE SCALE GENOMIC DNA]</scope>
    <source>
        <strain evidence="1">SFB21</strain>
    </source>
</reference>
<name>A0A811GHM8_9GAMM</name>
<protein>
    <submittedName>
        <fullName evidence="1">Uncharacterized protein</fullName>
    </submittedName>
</protein>
<comment type="caution">
    <text evidence="1">The sequence shown here is derived from an EMBL/GenBank/DDBJ whole genome shotgun (WGS) entry which is preliminary data.</text>
</comment>
<evidence type="ECO:0000313" key="1">
    <source>
        <dbReference type="EMBL" id="CAB1222422.1"/>
    </source>
</evidence>
<dbReference type="EMBL" id="CADDTS010000049">
    <property type="protein sequence ID" value="CAB1222422.1"/>
    <property type="molecule type" value="Genomic_DNA"/>
</dbReference>